<dbReference type="PROSITE" id="PS50089">
    <property type="entry name" value="ZF_RING_2"/>
    <property type="match status" value="1"/>
</dbReference>
<evidence type="ECO:0000256" key="5">
    <source>
        <dbReference type="ARBA" id="ARBA00022833"/>
    </source>
</evidence>
<dbReference type="AlphaFoldDB" id="A0A8C6VCC5"/>
<sequence length="280" mass="31208">GELSPLETAPRLPPKGSRGWWGYKRGGFAPDVAPLGQEATCPLCLDFFEQPMVLSCGHNFCRHCLAQLGPEASCPQCRAKVEPSSACPNWALANMVRLVKRLRPHLKKVFVLCPAVPVTLNGSTAHPQLIKYQECLDVPERFDQEFCVLGSEGFTTGWHCWEVSSRLPFVGGGKACWAVGVAKESIRRKGTFQLSSQEGIWAVGKSVRGEMVTFDMYHQKLSLQRPLQRLRVRLDCEVRNVEFLDAETEASLHISWVGSVRGETLRPFFYLGQEGVTLSM</sequence>
<keyword evidence="5" id="KW-0862">Zinc</keyword>
<dbReference type="Gene3D" id="3.30.40.10">
    <property type="entry name" value="Zinc/RING finger domain, C3HC4 (zinc finger)"/>
    <property type="match status" value="1"/>
</dbReference>
<dbReference type="Ensembl" id="ENSNNAT00000004141.1">
    <property type="protein sequence ID" value="ENSNNAP00000003956.1"/>
    <property type="gene ID" value="ENSNNAG00000002675.1"/>
</dbReference>
<dbReference type="InterPro" id="IPR003877">
    <property type="entry name" value="SPRY_dom"/>
</dbReference>
<dbReference type="SMART" id="SM00589">
    <property type="entry name" value="PRY"/>
    <property type="match status" value="1"/>
</dbReference>
<accession>A0A8C6VCC5</accession>
<name>A0A8C6VCC5_NAJNA</name>
<keyword evidence="4 7" id="KW-0863">Zinc-finger</keyword>
<evidence type="ECO:0000256" key="7">
    <source>
        <dbReference type="PROSITE-ProRule" id="PRU00175"/>
    </source>
</evidence>
<comment type="function">
    <text evidence="6">Neurotoxin that produces dose-dependent hypolocomotion and hyperalgesia in mice. May directly act on the central nervous system, as it is 6500-fold more potent when administered intracerebroventricularly than intraperitoneal.</text>
</comment>
<evidence type="ECO:0000256" key="6">
    <source>
        <dbReference type="ARBA" id="ARBA00034460"/>
    </source>
</evidence>
<feature type="domain" description="RING-type" evidence="8">
    <location>
        <begin position="41"/>
        <end position="78"/>
    </location>
</feature>
<feature type="domain" description="B30.2/SPRY" evidence="9">
    <location>
        <begin position="98"/>
        <end position="280"/>
    </location>
</feature>
<dbReference type="PROSITE" id="PS50188">
    <property type="entry name" value="B302_SPRY"/>
    <property type="match status" value="1"/>
</dbReference>
<dbReference type="SUPFAM" id="SSF57850">
    <property type="entry name" value="RING/U-box"/>
    <property type="match status" value="1"/>
</dbReference>
<dbReference type="InterPro" id="IPR001870">
    <property type="entry name" value="B30.2/SPRY"/>
</dbReference>
<dbReference type="SMART" id="SM00184">
    <property type="entry name" value="RING"/>
    <property type="match status" value="1"/>
</dbReference>
<dbReference type="InterPro" id="IPR017907">
    <property type="entry name" value="Znf_RING_CS"/>
</dbReference>
<evidence type="ECO:0000313" key="10">
    <source>
        <dbReference type="Ensembl" id="ENSNNAP00000003956.1"/>
    </source>
</evidence>
<dbReference type="SUPFAM" id="SSF49899">
    <property type="entry name" value="Concanavalin A-like lectins/glucanases"/>
    <property type="match status" value="1"/>
</dbReference>
<dbReference type="InterPro" id="IPR043136">
    <property type="entry name" value="B30.2/SPRY_sf"/>
</dbReference>
<dbReference type="GeneTree" id="ENSGT01030000234669"/>
<protein>
    <submittedName>
        <fullName evidence="10">Uncharacterized protein</fullName>
    </submittedName>
</protein>
<evidence type="ECO:0000259" key="8">
    <source>
        <dbReference type="PROSITE" id="PS50089"/>
    </source>
</evidence>
<comment type="similarity">
    <text evidence="1">Belongs to the ohanin/vespryn family.</text>
</comment>
<dbReference type="InterPro" id="IPR050143">
    <property type="entry name" value="TRIM/RBCC"/>
</dbReference>
<evidence type="ECO:0000256" key="4">
    <source>
        <dbReference type="ARBA" id="ARBA00022771"/>
    </source>
</evidence>
<dbReference type="InterPro" id="IPR003879">
    <property type="entry name" value="Butyrophylin_SPRY"/>
</dbReference>
<evidence type="ECO:0000259" key="9">
    <source>
        <dbReference type="PROSITE" id="PS50188"/>
    </source>
</evidence>
<dbReference type="InterPro" id="IPR001841">
    <property type="entry name" value="Znf_RING"/>
</dbReference>
<evidence type="ECO:0000313" key="11">
    <source>
        <dbReference type="Proteomes" id="UP000694559"/>
    </source>
</evidence>
<dbReference type="InterPro" id="IPR006574">
    <property type="entry name" value="PRY"/>
</dbReference>
<dbReference type="Pfam" id="PF00622">
    <property type="entry name" value="SPRY"/>
    <property type="match status" value="1"/>
</dbReference>
<keyword evidence="3" id="KW-0479">Metal-binding</keyword>
<dbReference type="PROSITE" id="PS00518">
    <property type="entry name" value="ZF_RING_1"/>
    <property type="match status" value="1"/>
</dbReference>
<organism evidence="10 11">
    <name type="scientific">Naja naja</name>
    <name type="common">Indian cobra</name>
    <dbReference type="NCBI Taxonomy" id="35670"/>
    <lineage>
        <taxon>Eukaryota</taxon>
        <taxon>Metazoa</taxon>
        <taxon>Chordata</taxon>
        <taxon>Craniata</taxon>
        <taxon>Vertebrata</taxon>
        <taxon>Euteleostomi</taxon>
        <taxon>Lepidosauria</taxon>
        <taxon>Squamata</taxon>
        <taxon>Bifurcata</taxon>
        <taxon>Unidentata</taxon>
        <taxon>Episquamata</taxon>
        <taxon>Toxicofera</taxon>
        <taxon>Serpentes</taxon>
        <taxon>Colubroidea</taxon>
        <taxon>Elapidae</taxon>
        <taxon>Elapinae</taxon>
        <taxon>Naja</taxon>
    </lineage>
</organism>
<keyword evidence="11" id="KW-1185">Reference proteome</keyword>
<keyword evidence="2" id="KW-0800">Toxin</keyword>
<dbReference type="Pfam" id="PF15227">
    <property type="entry name" value="zf-C3HC4_4"/>
    <property type="match status" value="1"/>
</dbReference>
<dbReference type="PANTHER" id="PTHR24103">
    <property type="entry name" value="E3 UBIQUITIN-PROTEIN LIGASE TRIM"/>
    <property type="match status" value="1"/>
</dbReference>
<proteinExistence type="inferred from homology"/>
<reference evidence="10" key="1">
    <citation type="submission" date="2025-08" db="UniProtKB">
        <authorList>
            <consortium name="Ensembl"/>
        </authorList>
    </citation>
    <scope>IDENTIFICATION</scope>
</reference>
<dbReference type="SMART" id="SM00449">
    <property type="entry name" value="SPRY"/>
    <property type="match status" value="1"/>
</dbReference>
<keyword evidence="2" id="KW-0528">Neurotoxin</keyword>
<dbReference type="OrthoDB" id="9049620at2759"/>
<dbReference type="Gene3D" id="2.60.120.920">
    <property type="match status" value="1"/>
</dbReference>
<evidence type="ECO:0000256" key="1">
    <source>
        <dbReference type="ARBA" id="ARBA00009651"/>
    </source>
</evidence>
<dbReference type="PRINTS" id="PR01407">
    <property type="entry name" value="BUTYPHLNCDUF"/>
</dbReference>
<dbReference type="Proteomes" id="UP000694559">
    <property type="component" value="Unplaced"/>
</dbReference>
<evidence type="ECO:0000256" key="3">
    <source>
        <dbReference type="ARBA" id="ARBA00022723"/>
    </source>
</evidence>
<dbReference type="OMA" id="TACWAIG"/>
<evidence type="ECO:0000256" key="2">
    <source>
        <dbReference type="ARBA" id="ARBA00022699"/>
    </source>
</evidence>
<dbReference type="InterPro" id="IPR013083">
    <property type="entry name" value="Znf_RING/FYVE/PHD"/>
</dbReference>
<dbReference type="GO" id="GO:0008270">
    <property type="term" value="F:zinc ion binding"/>
    <property type="evidence" value="ECO:0007669"/>
    <property type="project" value="UniProtKB-KW"/>
</dbReference>
<reference evidence="10" key="2">
    <citation type="submission" date="2025-09" db="UniProtKB">
        <authorList>
            <consortium name="Ensembl"/>
        </authorList>
    </citation>
    <scope>IDENTIFICATION</scope>
</reference>
<dbReference type="InterPro" id="IPR013320">
    <property type="entry name" value="ConA-like_dom_sf"/>
</dbReference>